<dbReference type="Gene3D" id="3.30.560.10">
    <property type="entry name" value="Glucose Oxidase, domain 3"/>
    <property type="match status" value="1"/>
</dbReference>
<keyword evidence="4" id="KW-0732">Signal</keyword>
<dbReference type="PANTHER" id="PTHR11552">
    <property type="entry name" value="GLUCOSE-METHANOL-CHOLINE GMC OXIDOREDUCTASE"/>
    <property type="match status" value="1"/>
</dbReference>
<dbReference type="Pfam" id="PF05199">
    <property type="entry name" value="GMC_oxred_C"/>
    <property type="match status" value="1"/>
</dbReference>
<evidence type="ECO:0000313" key="10">
    <source>
        <dbReference type="Proteomes" id="UP001437256"/>
    </source>
</evidence>
<evidence type="ECO:0000256" key="4">
    <source>
        <dbReference type="ARBA" id="ARBA00022729"/>
    </source>
</evidence>
<evidence type="ECO:0000313" key="9">
    <source>
        <dbReference type="EMBL" id="KAL0065414.1"/>
    </source>
</evidence>
<comment type="cofactor">
    <cofactor evidence="1">
        <name>FAD</name>
        <dbReference type="ChEBI" id="CHEBI:57692"/>
    </cofactor>
</comment>
<comment type="similarity">
    <text evidence="2">Belongs to the GMC oxidoreductase family.</text>
</comment>
<keyword evidence="3" id="KW-0285">Flavoprotein</keyword>
<dbReference type="EMBL" id="JBBXMP010000048">
    <property type="protein sequence ID" value="KAL0065414.1"/>
    <property type="molecule type" value="Genomic_DNA"/>
</dbReference>
<reference evidence="9 10" key="1">
    <citation type="submission" date="2024-05" db="EMBL/GenBank/DDBJ databases">
        <title>A draft genome resource for the thread blight pathogen Marasmius tenuissimus strain MS-2.</title>
        <authorList>
            <person name="Yulfo-Soto G.E."/>
            <person name="Baruah I.K."/>
            <person name="Amoako-Attah I."/>
            <person name="Bukari Y."/>
            <person name="Meinhardt L.W."/>
            <person name="Bailey B.A."/>
            <person name="Cohen S.P."/>
        </authorList>
    </citation>
    <scope>NUCLEOTIDE SEQUENCE [LARGE SCALE GENOMIC DNA]</scope>
    <source>
        <strain evidence="9 10">MS-2</strain>
    </source>
</reference>
<organism evidence="9 10">
    <name type="scientific">Marasmius tenuissimus</name>
    <dbReference type="NCBI Taxonomy" id="585030"/>
    <lineage>
        <taxon>Eukaryota</taxon>
        <taxon>Fungi</taxon>
        <taxon>Dikarya</taxon>
        <taxon>Basidiomycota</taxon>
        <taxon>Agaricomycotina</taxon>
        <taxon>Agaricomycetes</taxon>
        <taxon>Agaricomycetidae</taxon>
        <taxon>Agaricales</taxon>
        <taxon>Marasmiineae</taxon>
        <taxon>Marasmiaceae</taxon>
        <taxon>Marasmius</taxon>
    </lineage>
</organism>
<keyword evidence="7" id="KW-0325">Glycoprotein</keyword>
<dbReference type="SUPFAM" id="SSF51905">
    <property type="entry name" value="FAD/NAD(P)-binding domain"/>
    <property type="match status" value="1"/>
</dbReference>
<evidence type="ECO:0000256" key="1">
    <source>
        <dbReference type="ARBA" id="ARBA00001974"/>
    </source>
</evidence>
<evidence type="ECO:0000256" key="5">
    <source>
        <dbReference type="ARBA" id="ARBA00022827"/>
    </source>
</evidence>
<dbReference type="Proteomes" id="UP001437256">
    <property type="component" value="Unassembled WGS sequence"/>
</dbReference>
<evidence type="ECO:0000256" key="2">
    <source>
        <dbReference type="ARBA" id="ARBA00010790"/>
    </source>
</evidence>
<keyword evidence="6" id="KW-0560">Oxidoreductase</keyword>
<evidence type="ECO:0000256" key="6">
    <source>
        <dbReference type="ARBA" id="ARBA00023002"/>
    </source>
</evidence>
<feature type="domain" description="Glucose-methanol-choline oxidoreductase C-terminal" evidence="8">
    <location>
        <begin position="1"/>
        <end position="103"/>
    </location>
</feature>
<dbReference type="InterPro" id="IPR012132">
    <property type="entry name" value="GMC_OxRdtase"/>
</dbReference>
<dbReference type="PANTHER" id="PTHR11552:SF201">
    <property type="entry name" value="GLUCOSE-METHANOL-CHOLINE OXIDOREDUCTASE N-TERMINAL DOMAIN-CONTAINING PROTEIN"/>
    <property type="match status" value="1"/>
</dbReference>
<dbReference type="Gene3D" id="3.50.50.60">
    <property type="entry name" value="FAD/NAD(P)-binding domain"/>
    <property type="match status" value="1"/>
</dbReference>
<sequence length="115" mass="12201">MVAGFKFIQGLAQTKTFAEGVVGEVSPATKDDEGDIKLREYIKNNLGVVFHPVGTAAMLPKELGGVVDKDLKVYGVDRLRVADASIFPIEFSTHPMATVYAMAEKAADIIGGSSA</sequence>
<proteinExistence type="inferred from homology"/>
<comment type="caution">
    <text evidence="9">The sequence shown here is derived from an EMBL/GenBank/DDBJ whole genome shotgun (WGS) entry which is preliminary data.</text>
</comment>
<dbReference type="InterPro" id="IPR036188">
    <property type="entry name" value="FAD/NAD-bd_sf"/>
</dbReference>
<accession>A0ABR2ZWH3</accession>
<keyword evidence="5" id="KW-0274">FAD</keyword>
<gene>
    <name evidence="9" type="ORF">AAF712_007623</name>
</gene>
<dbReference type="InterPro" id="IPR007867">
    <property type="entry name" value="GMC_OxRtase_C"/>
</dbReference>
<protein>
    <recommendedName>
        <fullName evidence="8">Glucose-methanol-choline oxidoreductase C-terminal domain-containing protein</fullName>
    </recommendedName>
</protein>
<evidence type="ECO:0000256" key="7">
    <source>
        <dbReference type="ARBA" id="ARBA00023180"/>
    </source>
</evidence>
<dbReference type="SUPFAM" id="SSF54373">
    <property type="entry name" value="FAD-linked reductases, C-terminal domain"/>
    <property type="match status" value="1"/>
</dbReference>
<name>A0ABR2ZWH3_9AGAR</name>
<evidence type="ECO:0000259" key="8">
    <source>
        <dbReference type="Pfam" id="PF05199"/>
    </source>
</evidence>
<keyword evidence="10" id="KW-1185">Reference proteome</keyword>
<evidence type="ECO:0000256" key="3">
    <source>
        <dbReference type="ARBA" id="ARBA00022630"/>
    </source>
</evidence>